<dbReference type="Gene3D" id="3.60.20.10">
    <property type="entry name" value="Glutamine Phosphoribosylpyrophosphate, subunit 1, domain 1"/>
    <property type="match status" value="1"/>
</dbReference>
<evidence type="ECO:0000256" key="1">
    <source>
        <dbReference type="ARBA" id="ARBA00004123"/>
    </source>
</evidence>
<dbReference type="GO" id="GO:0005634">
    <property type="term" value="C:nucleus"/>
    <property type="evidence" value="ECO:0007669"/>
    <property type="project" value="UniProtKB-SubCell"/>
</dbReference>
<comment type="caution">
    <text evidence="5">The sequence shown here is derived from an EMBL/GenBank/DDBJ whole genome shotgun (WGS) entry which is preliminary data.</text>
</comment>
<dbReference type="PANTHER" id="PTHR32194:SF2">
    <property type="entry name" value="PROTEASOME SUBUNIT BETA TYPE-1"/>
    <property type="match status" value="1"/>
</dbReference>
<reference evidence="5" key="1">
    <citation type="submission" date="2021-02" db="EMBL/GenBank/DDBJ databases">
        <title>First Annotated Genome of the Yellow-green Alga Tribonema minus.</title>
        <authorList>
            <person name="Mahan K.M."/>
        </authorList>
    </citation>
    <scope>NUCLEOTIDE SEQUENCE</scope>
    <source>
        <strain evidence="5">UTEX B ZZ1240</strain>
    </source>
</reference>
<comment type="subcellular location">
    <subcellularLocation>
        <location evidence="1">Nucleus</location>
    </subcellularLocation>
</comment>
<keyword evidence="6" id="KW-1185">Reference proteome</keyword>
<dbReference type="OrthoDB" id="268428at2759"/>
<evidence type="ECO:0000313" key="6">
    <source>
        <dbReference type="Proteomes" id="UP000664859"/>
    </source>
</evidence>
<feature type="compositionally biased region" description="Basic residues" evidence="4">
    <location>
        <begin position="191"/>
        <end position="200"/>
    </location>
</feature>
<dbReference type="GO" id="GO:0051603">
    <property type="term" value="P:proteolysis involved in protein catabolic process"/>
    <property type="evidence" value="ECO:0007669"/>
    <property type="project" value="InterPro"/>
</dbReference>
<dbReference type="InterPro" id="IPR023333">
    <property type="entry name" value="Proteasome_suB-type"/>
</dbReference>
<accession>A0A835ZGL4</accession>
<keyword evidence="5" id="KW-0378">Hydrolase</keyword>
<dbReference type="GO" id="GO:0005839">
    <property type="term" value="C:proteasome core complex"/>
    <property type="evidence" value="ECO:0007669"/>
    <property type="project" value="InterPro"/>
</dbReference>
<feature type="compositionally biased region" description="Low complexity" evidence="4">
    <location>
        <begin position="179"/>
        <end position="190"/>
    </location>
</feature>
<dbReference type="EMBL" id="JAFCMP010000014">
    <property type="protein sequence ID" value="KAG5191797.1"/>
    <property type="molecule type" value="Genomic_DNA"/>
</dbReference>
<dbReference type="PANTHER" id="PTHR32194">
    <property type="entry name" value="METALLOPROTEASE TLDD"/>
    <property type="match status" value="1"/>
</dbReference>
<gene>
    <name evidence="5" type="ORF">JKP88DRAFT_230739</name>
</gene>
<protein>
    <submittedName>
        <fullName evidence="5">Nucleophile aminohydrolase</fullName>
    </submittedName>
</protein>
<organism evidence="5 6">
    <name type="scientific">Tribonema minus</name>
    <dbReference type="NCBI Taxonomy" id="303371"/>
    <lineage>
        <taxon>Eukaryota</taxon>
        <taxon>Sar</taxon>
        <taxon>Stramenopiles</taxon>
        <taxon>Ochrophyta</taxon>
        <taxon>PX clade</taxon>
        <taxon>Xanthophyceae</taxon>
        <taxon>Tribonematales</taxon>
        <taxon>Tribonemataceae</taxon>
        <taxon>Tribonema</taxon>
    </lineage>
</organism>
<evidence type="ECO:0000313" key="5">
    <source>
        <dbReference type="EMBL" id="KAG5191797.1"/>
    </source>
</evidence>
<evidence type="ECO:0000256" key="3">
    <source>
        <dbReference type="ARBA" id="ARBA00022942"/>
    </source>
</evidence>
<evidence type="ECO:0000256" key="2">
    <source>
        <dbReference type="ARBA" id="ARBA00022490"/>
    </source>
</evidence>
<sequence length="200" mass="21634">MEGGYKKVVQLDDTLAAAASGPKQGDVEVFVDWLQRVLCLKRMTSGGLTVSAAASLARRQLAQDLRRRPMDVNMLLGGWDKVRGAQLYWLDGMGSLQPIPFGAHGAASSFVISVLDKGHRGDETELRDAVRLMRDCVAQLSTRYLVRGGGFQMMVVDARGCRDIGCGECVLGGEGAGAQDGAAEEQQQQQQRRHLSGVDR</sequence>
<dbReference type="GO" id="GO:0016787">
    <property type="term" value="F:hydrolase activity"/>
    <property type="evidence" value="ECO:0007669"/>
    <property type="project" value="UniProtKB-KW"/>
</dbReference>
<keyword evidence="2" id="KW-0963">Cytoplasm</keyword>
<keyword evidence="3" id="KW-0647">Proteasome</keyword>
<evidence type="ECO:0000256" key="4">
    <source>
        <dbReference type="SAM" id="MobiDB-lite"/>
    </source>
</evidence>
<dbReference type="GO" id="GO:0005737">
    <property type="term" value="C:cytoplasm"/>
    <property type="evidence" value="ECO:0007669"/>
    <property type="project" value="TreeGrafter"/>
</dbReference>
<dbReference type="SUPFAM" id="SSF56235">
    <property type="entry name" value="N-terminal nucleophile aminohydrolases (Ntn hydrolases)"/>
    <property type="match status" value="1"/>
</dbReference>
<dbReference type="AlphaFoldDB" id="A0A835ZGL4"/>
<dbReference type="InterPro" id="IPR001353">
    <property type="entry name" value="Proteasome_sua/b"/>
</dbReference>
<feature type="region of interest" description="Disordered" evidence="4">
    <location>
        <begin position="177"/>
        <end position="200"/>
    </location>
</feature>
<proteinExistence type="predicted"/>
<dbReference type="InterPro" id="IPR029055">
    <property type="entry name" value="Ntn_hydrolases_N"/>
</dbReference>
<dbReference type="Proteomes" id="UP000664859">
    <property type="component" value="Unassembled WGS sequence"/>
</dbReference>
<dbReference type="Pfam" id="PF00227">
    <property type="entry name" value="Proteasome"/>
    <property type="match status" value="1"/>
</dbReference>
<name>A0A835ZGL4_9STRA</name>